<dbReference type="AlphaFoldDB" id="A0A429YJU4"/>
<feature type="domain" description="AB hydrolase-1" evidence="1">
    <location>
        <begin position="5"/>
        <end position="239"/>
    </location>
</feature>
<dbReference type="InterPro" id="IPR000073">
    <property type="entry name" value="AB_hydrolase_1"/>
</dbReference>
<dbReference type="Pfam" id="PF12697">
    <property type="entry name" value="Abhydrolase_6"/>
    <property type="match status" value="1"/>
</dbReference>
<dbReference type="GO" id="GO:0016787">
    <property type="term" value="F:hydrolase activity"/>
    <property type="evidence" value="ECO:0007669"/>
    <property type="project" value="UniProtKB-KW"/>
</dbReference>
<dbReference type="Gene3D" id="3.40.50.1820">
    <property type="entry name" value="alpha/beta hydrolase"/>
    <property type="match status" value="1"/>
</dbReference>
<accession>A0A429YJU4</accession>
<dbReference type="Proteomes" id="UP000278398">
    <property type="component" value="Unassembled WGS sequence"/>
</dbReference>
<dbReference type="OrthoDB" id="9814966at2"/>
<dbReference type="EMBL" id="RWKW01000126">
    <property type="protein sequence ID" value="RST81673.1"/>
    <property type="molecule type" value="Genomic_DNA"/>
</dbReference>
<reference evidence="2 3" key="1">
    <citation type="submission" date="2018-12" db="EMBL/GenBank/DDBJ databases">
        <title>Mesorhizobium carbonis sp. nov., isolated from coal mine water.</title>
        <authorList>
            <person name="Xin W."/>
            <person name="Xu Z."/>
            <person name="Xiang F."/>
            <person name="Zhang J."/>
            <person name="Xi L."/>
            <person name="Liu J."/>
        </authorList>
    </citation>
    <scope>NUCLEOTIDE SEQUENCE [LARGE SCALE GENOMIC DNA]</scope>
    <source>
        <strain evidence="2 3">B2.3</strain>
    </source>
</reference>
<dbReference type="InterPro" id="IPR052897">
    <property type="entry name" value="Sec-Metab_Biosynth_Hydrolase"/>
</dbReference>
<dbReference type="PANTHER" id="PTHR37017">
    <property type="entry name" value="AB HYDROLASE-1 DOMAIN-CONTAINING PROTEIN-RELATED"/>
    <property type="match status" value="1"/>
</dbReference>
<dbReference type="RefSeq" id="WP_126702440.1">
    <property type="nucleotide sequence ID" value="NZ_RWKW01000126.1"/>
</dbReference>
<keyword evidence="2" id="KW-0378">Hydrolase</keyword>
<name>A0A429YJU4_9HYPH</name>
<dbReference type="InterPro" id="IPR029058">
    <property type="entry name" value="AB_hydrolase_fold"/>
</dbReference>
<proteinExistence type="predicted"/>
<evidence type="ECO:0000313" key="3">
    <source>
        <dbReference type="Proteomes" id="UP000278398"/>
    </source>
</evidence>
<gene>
    <name evidence="2" type="ORF">EJC49_23915</name>
</gene>
<dbReference type="SUPFAM" id="SSF53474">
    <property type="entry name" value="alpha/beta-Hydrolases"/>
    <property type="match status" value="1"/>
</dbReference>
<keyword evidence="3" id="KW-1185">Reference proteome</keyword>
<protein>
    <submittedName>
        <fullName evidence="2">Alpha/beta hydrolase</fullName>
    </submittedName>
</protein>
<dbReference type="PANTHER" id="PTHR37017:SF11">
    <property type="entry name" value="ESTERASE_LIPASE_THIOESTERASE DOMAIN-CONTAINING PROTEIN"/>
    <property type="match status" value="1"/>
</dbReference>
<evidence type="ECO:0000259" key="1">
    <source>
        <dbReference type="Pfam" id="PF12697"/>
    </source>
</evidence>
<organism evidence="2 3">
    <name type="scientific">Aquibium carbonis</name>
    <dbReference type="NCBI Taxonomy" id="2495581"/>
    <lineage>
        <taxon>Bacteria</taxon>
        <taxon>Pseudomonadati</taxon>
        <taxon>Pseudomonadota</taxon>
        <taxon>Alphaproteobacteria</taxon>
        <taxon>Hyphomicrobiales</taxon>
        <taxon>Phyllobacteriaceae</taxon>
        <taxon>Aquibium</taxon>
    </lineage>
</organism>
<sequence>MAATVILIHGAWQGSWVWSRLTPLLEDADLRVIAVDLPGNGADAVPPEQASLARYVEHVGHIIAAASGPIALVGHSGGGVVATAAAERFRESVERVAYIAGMMLPPGMGFGDVLRDVRAAENGLLGIGPHLVWSPDRSVSSVPDEAAADVFLNDVPRDEALRLAEGLTPQGEGGRAISTAWTPGRFGTLPRLYVECADDRSVLMTVQRRMQALVPGAARMTLDAGHAPQVSQPARLAEVLVPFLKG</sequence>
<comment type="caution">
    <text evidence="2">The sequence shown here is derived from an EMBL/GenBank/DDBJ whole genome shotgun (WGS) entry which is preliminary data.</text>
</comment>
<evidence type="ECO:0000313" key="2">
    <source>
        <dbReference type="EMBL" id="RST81673.1"/>
    </source>
</evidence>